<name>A0A3B1DMZ3_9ZZZZ</name>
<evidence type="ECO:0000259" key="7">
    <source>
        <dbReference type="Pfam" id="PF04039"/>
    </source>
</evidence>
<keyword evidence="3 6" id="KW-0812">Transmembrane</keyword>
<comment type="subcellular location">
    <subcellularLocation>
        <location evidence="1">Cell membrane</location>
        <topology evidence="1">Multi-pass membrane protein</topology>
    </subcellularLocation>
</comment>
<evidence type="ECO:0000256" key="5">
    <source>
        <dbReference type="ARBA" id="ARBA00023136"/>
    </source>
</evidence>
<feature type="transmembrane region" description="Helical" evidence="6">
    <location>
        <begin position="27"/>
        <end position="48"/>
    </location>
</feature>
<feature type="transmembrane region" description="Helical" evidence="6">
    <location>
        <begin position="219"/>
        <end position="236"/>
    </location>
</feature>
<dbReference type="InterPro" id="IPR007182">
    <property type="entry name" value="MnhB"/>
</dbReference>
<feature type="transmembrane region" description="Helical" evidence="6">
    <location>
        <begin position="286"/>
        <end position="313"/>
    </location>
</feature>
<dbReference type="EMBL" id="UOGJ01000152">
    <property type="protein sequence ID" value="VAX38203.1"/>
    <property type="molecule type" value="Genomic_DNA"/>
</dbReference>
<accession>A0A3B1DMZ3</accession>
<dbReference type="PANTHER" id="PTHR33932">
    <property type="entry name" value="NA(+)/H(+) ANTIPORTER SUBUNIT B"/>
    <property type="match status" value="1"/>
</dbReference>
<dbReference type="Pfam" id="PF20501">
    <property type="entry name" value="MbhE"/>
    <property type="match status" value="1"/>
</dbReference>
<dbReference type="Pfam" id="PF13244">
    <property type="entry name" value="MbhD"/>
    <property type="match status" value="1"/>
</dbReference>
<dbReference type="GO" id="GO:0005886">
    <property type="term" value="C:plasma membrane"/>
    <property type="evidence" value="ECO:0007669"/>
    <property type="project" value="UniProtKB-SubCell"/>
</dbReference>
<feature type="transmembrane region" description="Helical" evidence="6">
    <location>
        <begin position="158"/>
        <end position="178"/>
    </location>
</feature>
<gene>
    <name evidence="10" type="ORF">MNBD_UNCLBAC01-1035</name>
</gene>
<protein>
    <submittedName>
        <fullName evidence="10">Na(+) H(+) antiporter subunit B</fullName>
    </submittedName>
</protein>
<sequence length="322" mass="34446">MSVGLWDVFLAATLVLLAWFSLKARDLFVSIVLYIVFGMLVALAWIQLKAPDIALVEAVIGSGLTGALFLGCLGRMEKGEVDSKPAQLKVGLKPSPIILKYSLLVLSICVGIIICGSVLTLSEDTPGLGNKVREALSSSGVENPVTAVILNFRAYDTFLEIGVLFLVAISIHALYEFAPIRLQINMAGRILTAFLHMLIPLMIIIAFYLLWIGSSGPGGAFQSGAILASAGILLLLGGVRLPLTSDGWVCRVAIAIGFVSFLLIGMSVMGKERNFLEYPESMSKNIILLIEVMATVSISFILVSLFAGCSGLLGHKETKVKD</sequence>
<feature type="transmembrane region" description="Helical" evidence="6">
    <location>
        <begin position="190"/>
        <end position="213"/>
    </location>
</feature>
<feature type="transmembrane region" description="Helical" evidence="6">
    <location>
        <begin position="97"/>
        <end position="121"/>
    </location>
</feature>
<keyword evidence="5 6" id="KW-0472">Membrane</keyword>
<evidence type="ECO:0000256" key="4">
    <source>
        <dbReference type="ARBA" id="ARBA00022989"/>
    </source>
</evidence>
<reference evidence="10" key="1">
    <citation type="submission" date="2018-06" db="EMBL/GenBank/DDBJ databases">
        <authorList>
            <person name="Zhirakovskaya E."/>
        </authorList>
    </citation>
    <scope>NUCLEOTIDE SEQUENCE</scope>
</reference>
<evidence type="ECO:0000256" key="6">
    <source>
        <dbReference type="SAM" id="Phobius"/>
    </source>
</evidence>
<proteinExistence type="predicted"/>
<feature type="domain" description="MrpA C-terminal/MbhE" evidence="9">
    <location>
        <begin position="129"/>
        <end position="179"/>
    </location>
</feature>
<evidence type="ECO:0000259" key="9">
    <source>
        <dbReference type="Pfam" id="PF20501"/>
    </source>
</evidence>
<organism evidence="10">
    <name type="scientific">hydrothermal vent metagenome</name>
    <dbReference type="NCBI Taxonomy" id="652676"/>
    <lineage>
        <taxon>unclassified sequences</taxon>
        <taxon>metagenomes</taxon>
        <taxon>ecological metagenomes</taxon>
    </lineage>
</organism>
<evidence type="ECO:0000313" key="10">
    <source>
        <dbReference type="EMBL" id="VAX38203.1"/>
    </source>
</evidence>
<evidence type="ECO:0000256" key="2">
    <source>
        <dbReference type="ARBA" id="ARBA00022475"/>
    </source>
</evidence>
<evidence type="ECO:0000256" key="3">
    <source>
        <dbReference type="ARBA" id="ARBA00022692"/>
    </source>
</evidence>
<keyword evidence="2" id="KW-1003">Cell membrane</keyword>
<feature type="domain" description="Na+/H+ antiporter MnhB subunit-related protein" evidence="7">
    <location>
        <begin position="190"/>
        <end position="303"/>
    </location>
</feature>
<feature type="transmembrane region" description="Helical" evidence="6">
    <location>
        <begin position="6"/>
        <end position="22"/>
    </location>
</feature>
<dbReference type="InterPro" id="IPR046806">
    <property type="entry name" value="MrpA_C/MbhE"/>
</dbReference>
<evidence type="ECO:0000259" key="8">
    <source>
        <dbReference type="Pfam" id="PF13244"/>
    </source>
</evidence>
<feature type="transmembrane region" description="Helical" evidence="6">
    <location>
        <begin position="54"/>
        <end position="76"/>
    </location>
</feature>
<dbReference type="InterPro" id="IPR025383">
    <property type="entry name" value="MrpA_C/MbhD"/>
</dbReference>
<dbReference type="InterPro" id="IPR050622">
    <property type="entry name" value="CPA3_antiporter_subunitB"/>
</dbReference>
<dbReference type="Pfam" id="PF04039">
    <property type="entry name" value="MnhB"/>
    <property type="match status" value="1"/>
</dbReference>
<keyword evidence="4 6" id="KW-1133">Transmembrane helix</keyword>
<dbReference type="PANTHER" id="PTHR33932:SF4">
    <property type="entry name" value="NA(+)_H(+) ANTIPORTER SUBUNIT B"/>
    <property type="match status" value="1"/>
</dbReference>
<evidence type="ECO:0000256" key="1">
    <source>
        <dbReference type="ARBA" id="ARBA00004651"/>
    </source>
</evidence>
<dbReference type="AlphaFoldDB" id="A0A3B1DMZ3"/>
<feature type="transmembrane region" description="Helical" evidence="6">
    <location>
        <begin position="248"/>
        <end position="266"/>
    </location>
</feature>
<feature type="domain" description="MrpA C-terminal/MbhD" evidence="8">
    <location>
        <begin position="13"/>
        <end position="77"/>
    </location>
</feature>